<dbReference type="PANTHER" id="PTHR24422">
    <property type="entry name" value="CHEMOTAXIS PROTEIN METHYLTRANSFERASE"/>
    <property type="match status" value="1"/>
</dbReference>
<dbReference type="SUPFAM" id="SSF53335">
    <property type="entry name" value="S-adenosyl-L-methionine-dependent methyltransferases"/>
    <property type="match status" value="1"/>
</dbReference>
<dbReference type="SUPFAM" id="SSF47757">
    <property type="entry name" value="Chemotaxis receptor methyltransferase CheR, N-terminal domain"/>
    <property type="match status" value="1"/>
</dbReference>
<evidence type="ECO:0000256" key="2">
    <source>
        <dbReference type="ARBA" id="ARBA00012534"/>
    </source>
</evidence>
<evidence type="ECO:0000256" key="5">
    <source>
        <dbReference type="ARBA" id="ARBA00022691"/>
    </source>
</evidence>
<organism evidence="7 8">
    <name type="scientific">Agathobaculum faecis</name>
    <dbReference type="NCBI Taxonomy" id="2763013"/>
    <lineage>
        <taxon>Bacteria</taxon>
        <taxon>Bacillati</taxon>
        <taxon>Bacillota</taxon>
        <taxon>Clostridia</taxon>
        <taxon>Eubacteriales</taxon>
        <taxon>Butyricicoccaceae</taxon>
        <taxon>Agathobaculum</taxon>
    </lineage>
</organism>
<dbReference type="InterPro" id="IPR029063">
    <property type="entry name" value="SAM-dependent_MTases_sf"/>
</dbReference>
<dbReference type="PROSITE" id="PS50123">
    <property type="entry name" value="CHER"/>
    <property type="match status" value="1"/>
</dbReference>
<accession>A0A923RVK8</accession>
<evidence type="ECO:0000259" key="6">
    <source>
        <dbReference type="PROSITE" id="PS50123"/>
    </source>
</evidence>
<keyword evidence="4" id="KW-0808">Transferase</keyword>
<evidence type="ECO:0000256" key="4">
    <source>
        <dbReference type="ARBA" id="ARBA00022679"/>
    </source>
</evidence>
<dbReference type="InterPro" id="IPR050903">
    <property type="entry name" value="Bact_Chemotaxis_MeTrfase"/>
</dbReference>
<dbReference type="PRINTS" id="PR00996">
    <property type="entry name" value="CHERMTFRASE"/>
</dbReference>
<dbReference type="GO" id="GO:0008983">
    <property type="term" value="F:protein-glutamate O-methyltransferase activity"/>
    <property type="evidence" value="ECO:0007669"/>
    <property type="project" value="UniProtKB-EC"/>
</dbReference>
<dbReference type="EC" id="2.1.1.80" evidence="2"/>
<dbReference type="InterPro" id="IPR022642">
    <property type="entry name" value="CheR_C"/>
</dbReference>
<dbReference type="Gene3D" id="3.40.50.150">
    <property type="entry name" value="Vaccinia Virus protein VP39"/>
    <property type="match status" value="1"/>
</dbReference>
<dbReference type="Pfam" id="PF01739">
    <property type="entry name" value="CheR"/>
    <property type="match status" value="1"/>
</dbReference>
<evidence type="ECO:0000313" key="7">
    <source>
        <dbReference type="EMBL" id="MBC5725127.1"/>
    </source>
</evidence>
<dbReference type="EMBL" id="JACOPL010000005">
    <property type="protein sequence ID" value="MBC5725127.1"/>
    <property type="molecule type" value="Genomic_DNA"/>
</dbReference>
<name>A0A923RVK8_9FIRM</name>
<dbReference type="GO" id="GO:0032259">
    <property type="term" value="P:methylation"/>
    <property type="evidence" value="ECO:0007669"/>
    <property type="project" value="UniProtKB-KW"/>
</dbReference>
<dbReference type="InterPro" id="IPR026024">
    <property type="entry name" value="Chemotaxis_MeTrfase_CheR"/>
</dbReference>
<dbReference type="Gene3D" id="1.10.155.10">
    <property type="entry name" value="Chemotaxis receptor methyltransferase CheR, N-terminal domain"/>
    <property type="match status" value="1"/>
</dbReference>
<dbReference type="CDD" id="cd02440">
    <property type="entry name" value="AdoMet_MTases"/>
    <property type="match status" value="1"/>
</dbReference>
<protein>
    <recommendedName>
        <fullName evidence="2">protein-glutamate O-methyltransferase</fullName>
        <ecNumber evidence="2">2.1.1.80</ecNumber>
    </recommendedName>
</protein>
<dbReference type="PIRSF" id="PIRSF000410">
    <property type="entry name" value="CheR"/>
    <property type="match status" value="1"/>
</dbReference>
<dbReference type="InterPro" id="IPR000780">
    <property type="entry name" value="CheR_MeTrfase"/>
</dbReference>
<feature type="domain" description="CheR-type methyltransferase" evidence="6">
    <location>
        <begin position="1"/>
        <end position="269"/>
    </location>
</feature>
<dbReference type="Pfam" id="PF03705">
    <property type="entry name" value="CheR_N"/>
    <property type="match status" value="1"/>
</dbReference>
<comment type="caution">
    <text evidence="7">The sequence shown here is derived from an EMBL/GenBank/DDBJ whole genome shotgun (WGS) entry which is preliminary data.</text>
</comment>
<dbReference type="SMART" id="SM00138">
    <property type="entry name" value="MeTrc"/>
    <property type="match status" value="1"/>
</dbReference>
<keyword evidence="8" id="KW-1185">Reference proteome</keyword>
<evidence type="ECO:0000256" key="3">
    <source>
        <dbReference type="ARBA" id="ARBA00022603"/>
    </source>
</evidence>
<evidence type="ECO:0000256" key="1">
    <source>
        <dbReference type="ARBA" id="ARBA00001541"/>
    </source>
</evidence>
<gene>
    <name evidence="7" type="ORF">H8S45_06605</name>
</gene>
<dbReference type="InterPro" id="IPR022641">
    <property type="entry name" value="CheR_N"/>
</dbReference>
<evidence type="ECO:0000313" key="8">
    <source>
        <dbReference type="Proteomes" id="UP000606499"/>
    </source>
</evidence>
<keyword evidence="3" id="KW-0489">Methyltransferase</keyword>
<proteinExistence type="predicted"/>
<sequence length="269" mass="31462">MLQLSDADFQRLVTFMRDRYGINLSQKRLLINSRLSAALQAKGYTDFTKFVDELLSGKDAAQVEFILNKLTTNYTYFMREKEHFAFFNEVILPDLIKRNERKKVLSIWSAGCSTGEEPYTISMCIKDFLGPQAGLWDTRVLATDISPRVLSEAADPSYEMPTDIPPEWSRRYFRKRTDGSGLYTVTPEIRHNVIFRVFNLMEPIHFRIKFDVIFCRNVMIYFDQETKDALVQRFYHATNQGGYLLIGHSENISKNSPYRMLRPATFRRE</sequence>
<keyword evidence="5" id="KW-0949">S-adenosyl-L-methionine</keyword>
<dbReference type="InterPro" id="IPR036804">
    <property type="entry name" value="CheR_N_sf"/>
</dbReference>
<reference evidence="7" key="1">
    <citation type="submission" date="2020-08" db="EMBL/GenBank/DDBJ databases">
        <title>Genome public.</title>
        <authorList>
            <person name="Liu C."/>
            <person name="Sun Q."/>
        </authorList>
    </citation>
    <scope>NUCLEOTIDE SEQUENCE</scope>
    <source>
        <strain evidence="7">NSJ-28</strain>
    </source>
</reference>
<dbReference type="AlphaFoldDB" id="A0A923RVK8"/>
<dbReference type="RefSeq" id="WP_054327125.1">
    <property type="nucleotide sequence ID" value="NZ_JACOPL010000005.1"/>
</dbReference>
<dbReference type="Proteomes" id="UP000606499">
    <property type="component" value="Unassembled WGS sequence"/>
</dbReference>
<comment type="catalytic activity">
    <reaction evidence="1">
        <text>L-glutamyl-[protein] + S-adenosyl-L-methionine = [protein]-L-glutamate 5-O-methyl ester + S-adenosyl-L-homocysteine</text>
        <dbReference type="Rhea" id="RHEA:24452"/>
        <dbReference type="Rhea" id="RHEA-COMP:10208"/>
        <dbReference type="Rhea" id="RHEA-COMP:10311"/>
        <dbReference type="ChEBI" id="CHEBI:29973"/>
        <dbReference type="ChEBI" id="CHEBI:57856"/>
        <dbReference type="ChEBI" id="CHEBI:59789"/>
        <dbReference type="ChEBI" id="CHEBI:82795"/>
        <dbReference type="EC" id="2.1.1.80"/>
    </reaction>
</comment>
<dbReference type="PANTHER" id="PTHR24422:SF10">
    <property type="entry name" value="CHEMOTAXIS PROTEIN METHYLTRANSFERASE 2"/>
    <property type="match status" value="1"/>
</dbReference>